<protein>
    <submittedName>
        <fullName evidence="1">Uncharacterized protein</fullName>
    </submittedName>
</protein>
<name>A0A9N9KQY8_9HELO</name>
<reference evidence="1" key="1">
    <citation type="submission" date="2021-07" db="EMBL/GenBank/DDBJ databases">
        <authorList>
            <person name="Durling M."/>
        </authorList>
    </citation>
    <scope>NUCLEOTIDE SEQUENCE</scope>
</reference>
<proteinExistence type="predicted"/>
<evidence type="ECO:0000313" key="2">
    <source>
        <dbReference type="Proteomes" id="UP000696280"/>
    </source>
</evidence>
<dbReference type="Proteomes" id="UP000696280">
    <property type="component" value="Unassembled WGS sequence"/>
</dbReference>
<evidence type="ECO:0000313" key="1">
    <source>
        <dbReference type="EMBL" id="CAG8952289.1"/>
    </source>
</evidence>
<gene>
    <name evidence="1" type="ORF">HYFRA_00001032</name>
</gene>
<keyword evidence="2" id="KW-1185">Reference proteome</keyword>
<accession>A0A9N9KQY8</accession>
<dbReference type="AlphaFoldDB" id="A0A9N9KQY8"/>
<organism evidence="1 2">
    <name type="scientific">Hymenoscyphus fraxineus</name>
    <dbReference type="NCBI Taxonomy" id="746836"/>
    <lineage>
        <taxon>Eukaryota</taxon>
        <taxon>Fungi</taxon>
        <taxon>Dikarya</taxon>
        <taxon>Ascomycota</taxon>
        <taxon>Pezizomycotina</taxon>
        <taxon>Leotiomycetes</taxon>
        <taxon>Helotiales</taxon>
        <taxon>Helotiaceae</taxon>
        <taxon>Hymenoscyphus</taxon>
    </lineage>
</organism>
<dbReference type="EMBL" id="CAJVRL010000045">
    <property type="protein sequence ID" value="CAG8952289.1"/>
    <property type="molecule type" value="Genomic_DNA"/>
</dbReference>
<comment type="caution">
    <text evidence="1">The sequence shown here is derived from an EMBL/GenBank/DDBJ whole genome shotgun (WGS) entry which is preliminary data.</text>
</comment>
<sequence>MPPDAIDVLGLAWGSLAFRVLQNVILPADLPASEVLPAKRTAPVLLVAALARWPGEIRMAFEKKVHDHLTMKVPDPAILSQDPGCTRNGDAASTNQMQPPLPAIHRQAAKSVKRSLILNSHASGYLIMLKNMIHWLTLLPPFPWRGKRSERWLLQHQIISWWWCGRHVAWSQYHIIDRDMPSRLEYGVGTCGLGEKQRQDRKSTQ</sequence>